<sequence>MENNFQTPDFGQKQLDVSHNISVYLTKVYNWMAIALLITGVAAYFTAGSEQFMQLIFGNKILFYALIFGELGLVMYLSARINKLSTSMAVTLYIVYAILNGLTMSFIFMAYTSASITSTFIITAGTFGAMSLYGYYTKRDLTKIGNIAFMALIGIIIASIVNIFMQSTMMYWIITYLGVLIFVGLVAYDTQKLKKIAVNGFQNDDSMEKSAILGALSLYLDFINLFLFLLRIFGSRK</sequence>
<evidence type="ECO:0008006" key="9">
    <source>
        <dbReference type="Google" id="ProtNLM"/>
    </source>
</evidence>
<accession>A0A1H3DSA2</accession>
<keyword evidence="8" id="KW-1185">Reference proteome</keyword>
<dbReference type="Proteomes" id="UP000199595">
    <property type="component" value="Unassembled WGS sequence"/>
</dbReference>
<evidence type="ECO:0000313" key="7">
    <source>
        <dbReference type="EMBL" id="SDX69197.1"/>
    </source>
</evidence>
<organism evidence="7 8">
    <name type="scientific">Lutibacter oricola</name>
    <dbReference type="NCBI Taxonomy" id="762486"/>
    <lineage>
        <taxon>Bacteria</taxon>
        <taxon>Pseudomonadati</taxon>
        <taxon>Bacteroidota</taxon>
        <taxon>Flavobacteriia</taxon>
        <taxon>Flavobacteriales</taxon>
        <taxon>Flavobacteriaceae</taxon>
        <taxon>Lutibacter</taxon>
    </lineage>
</organism>
<feature type="transmembrane region" description="Helical" evidence="6">
    <location>
        <begin position="90"/>
        <end position="110"/>
    </location>
</feature>
<dbReference type="EMBL" id="FNNJ01000008">
    <property type="protein sequence ID" value="SDX69197.1"/>
    <property type="molecule type" value="Genomic_DNA"/>
</dbReference>
<protein>
    <recommendedName>
        <fullName evidence="9">Modulator of FtsH protease</fullName>
    </recommendedName>
</protein>
<keyword evidence="4 6" id="KW-1133">Transmembrane helix</keyword>
<dbReference type="CDD" id="cd10432">
    <property type="entry name" value="BI-1-like_bacterial"/>
    <property type="match status" value="1"/>
</dbReference>
<proteinExistence type="inferred from homology"/>
<keyword evidence="5 6" id="KW-0472">Membrane</keyword>
<feature type="transmembrane region" description="Helical" evidence="6">
    <location>
        <begin position="211"/>
        <end position="233"/>
    </location>
</feature>
<dbReference type="STRING" id="762486.SAMN05444411_10850"/>
<evidence type="ECO:0000256" key="5">
    <source>
        <dbReference type="ARBA" id="ARBA00023136"/>
    </source>
</evidence>
<dbReference type="OrthoDB" id="9793828at2"/>
<feature type="transmembrane region" description="Helical" evidence="6">
    <location>
        <begin position="147"/>
        <end position="165"/>
    </location>
</feature>
<comment type="similarity">
    <text evidence="2 6">Belongs to the BI1 family.</text>
</comment>
<reference evidence="7 8" key="1">
    <citation type="submission" date="2016-10" db="EMBL/GenBank/DDBJ databases">
        <authorList>
            <person name="de Groot N.N."/>
        </authorList>
    </citation>
    <scope>NUCLEOTIDE SEQUENCE [LARGE SCALE GENOMIC DNA]</scope>
    <source>
        <strain evidence="7 8">DSM 24956</strain>
    </source>
</reference>
<comment type="subcellular location">
    <subcellularLocation>
        <location evidence="1">Membrane</location>
        <topology evidence="1">Multi-pass membrane protein</topology>
    </subcellularLocation>
</comment>
<feature type="transmembrane region" description="Helical" evidence="6">
    <location>
        <begin position="28"/>
        <end position="49"/>
    </location>
</feature>
<name>A0A1H3DSA2_9FLAO</name>
<gene>
    <name evidence="7" type="ORF">SAMN05444411_10850</name>
</gene>
<evidence type="ECO:0000313" key="8">
    <source>
        <dbReference type="Proteomes" id="UP000199595"/>
    </source>
</evidence>
<dbReference type="PANTHER" id="PTHR23291">
    <property type="entry name" value="BAX INHIBITOR-RELATED"/>
    <property type="match status" value="1"/>
</dbReference>
<keyword evidence="3 6" id="KW-0812">Transmembrane</keyword>
<evidence type="ECO:0000256" key="4">
    <source>
        <dbReference type="ARBA" id="ARBA00022989"/>
    </source>
</evidence>
<dbReference type="Pfam" id="PF01027">
    <property type="entry name" value="Bax1-I"/>
    <property type="match status" value="1"/>
</dbReference>
<evidence type="ECO:0000256" key="2">
    <source>
        <dbReference type="ARBA" id="ARBA00010350"/>
    </source>
</evidence>
<evidence type="ECO:0000256" key="3">
    <source>
        <dbReference type="ARBA" id="ARBA00022692"/>
    </source>
</evidence>
<feature type="transmembrane region" description="Helical" evidence="6">
    <location>
        <begin position="61"/>
        <end position="78"/>
    </location>
</feature>
<dbReference type="RefSeq" id="WP_090124423.1">
    <property type="nucleotide sequence ID" value="NZ_FNNJ01000008.1"/>
</dbReference>
<dbReference type="AlphaFoldDB" id="A0A1H3DSA2"/>
<evidence type="ECO:0000256" key="6">
    <source>
        <dbReference type="RuleBase" id="RU004379"/>
    </source>
</evidence>
<feature type="transmembrane region" description="Helical" evidence="6">
    <location>
        <begin position="171"/>
        <end position="190"/>
    </location>
</feature>
<evidence type="ECO:0000256" key="1">
    <source>
        <dbReference type="ARBA" id="ARBA00004141"/>
    </source>
</evidence>
<dbReference type="GO" id="GO:0005886">
    <property type="term" value="C:plasma membrane"/>
    <property type="evidence" value="ECO:0007669"/>
    <property type="project" value="TreeGrafter"/>
</dbReference>
<dbReference type="PANTHER" id="PTHR23291:SF50">
    <property type="entry name" value="PROTEIN LIFEGUARD 4"/>
    <property type="match status" value="1"/>
</dbReference>
<dbReference type="InterPro" id="IPR006214">
    <property type="entry name" value="Bax_inhibitor_1-related"/>
</dbReference>
<feature type="transmembrane region" description="Helical" evidence="6">
    <location>
        <begin position="116"/>
        <end position="135"/>
    </location>
</feature>